<sequence>MSSAESEIEDAPSSYKSIVWQHFGFPVTRQDEGFATAVLTEKQKMLEIASLKLIIDVATRWNSSMDMLERYLVQHAAITATLLSTEVRKNAHQLDTQAYLTVPATSVPSTVICVIIMASTNLVGKKGANSPIWQYFGFRTNERGQPRDTSEVVCRICGQVIRAKDAQTTNLHDHLRVHHPAEYSSLPVSSSRTTEPRRNQPTVSEVFAKITKYKRERERWKQCTDAVTRYLAKEMVSFNTVEKSTFKAMLQTFDKQYELPGRKYFSKTAVPKMYNDIRANILAELDDVEYLALTTDMWSSCNMMPYMSVTAHYVSKEWTLKSKCLQTSFMPESHTPDNLEEALQESIHEWKIEEKKISCITTDNGANVIAAIRQLKLPWLSCFGHNLNIAINNSLKKQQASTDQAFGVCRAVNTAFSHSWWRRRELSKAQEELKLPQHSLITVIFKTLRQ</sequence>
<feature type="domain" description="BED-type" evidence="7">
    <location>
        <begin position="127"/>
        <end position="186"/>
    </location>
</feature>
<dbReference type="Pfam" id="PF02892">
    <property type="entry name" value="zf-BED"/>
    <property type="match status" value="1"/>
</dbReference>
<evidence type="ECO:0000259" key="7">
    <source>
        <dbReference type="PROSITE" id="PS50808"/>
    </source>
</evidence>
<keyword evidence="1" id="KW-0479">Metal-binding</keyword>
<accession>A0ABQ8MGS1</accession>
<name>A0ABQ8MGS1_LABRO</name>
<dbReference type="PANTHER" id="PTHR46481">
    <property type="entry name" value="ZINC FINGER BED DOMAIN-CONTAINING PROTEIN 4"/>
    <property type="match status" value="1"/>
</dbReference>
<evidence type="ECO:0000256" key="2">
    <source>
        <dbReference type="ARBA" id="ARBA00022771"/>
    </source>
</evidence>
<evidence type="ECO:0000256" key="4">
    <source>
        <dbReference type="ARBA" id="ARBA00023015"/>
    </source>
</evidence>
<keyword evidence="8" id="KW-0436">Ligase</keyword>
<comment type="caution">
    <text evidence="8">The sequence shown here is derived from an EMBL/GenBank/DDBJ whole genome shotgun (WGS) entry which is preliminary data.</text>
</comment>
<evidence type="ECO:0000256" key="6">
    <source>
        <dbReference type="PROSITE-ProRule" id="PRU00027"/>
    </source>
</evidence>
<keyword evidence="5" id="KW-0804">Transcription</keyword>
<dbReference type="InterPro" id="IPR052035">
    <property type="entry name" value="ZnF_BED_domain_contain"/>
</dbReference>
<dbReference type="SMART" id="SM00614">
    <property type="entry name" value="ZnF_BED"/>
    <property type="match status" value="1"/>
</dbReference>
<keyword evidence="3" id="KW-0862">Zinc</keyword>
<organism evidence="8 9">
    <name type="scientific">Labeo rohita</name>
    <name type="common">Indian major carp</name>
    <name type="synonym">Cyprinus rohita</name>
    <dbReference type="NCBI Taxonomy" id="84645"/>
    <lineage>
        <taxon>Eukaryota</taxon>
        <taxon>Metazoa</taxon>
        <taxon>Chordata</taxon>
        <taxon>Craniata</taxon>
        <taxon>Vertebrata</taxon>
        <taxon>Euteleostomi</taxon>
        <taxon>Actinopterygii</taxon>
        <taxon>Neopterygii</taxon>
        <taxon>Teleostei</taxon>
        <taxon>Ostariophysi</taxon>
        <taxon>Cypriniformes</taxon>
        <taxon>Cyprinidae</taxon>
        <taxon>Labeoninae</taxon>
        <taxon>Labeonini</taxon>
        <taxon>Labeo</taxon>
    </lineage>
</organism>
<dbReference type="PROSITE" id="PS50808">
    <property type="entry name" value="ZF_BED"/>
    <property type="match status" value="1"/>
</dbReference>
<dbReference type="EMBL" id="JACTAM010000008">
    <property type="protein sequence ID" value="KAI2662058.1"/>
    <property type="molecule type" value="Genomic_DNA"/>
</dbReference>
<dbReference type="GO" id="GO:0016874">
    <property type="term" value="F:ligase activity"/>
    <property type="evidence" value="ECO:0007669"/>
    <property type="project" value="UniProtKB-KW"/>
</dbReference>
<dbReference type="SUPFAM" id="SSF53098">
    <property type="entry name" value="Ribonuclease H-like"/>
    <property type="match status" value="1"/>
</dbReference>
<gene>
    <name evidence="8" type="ORF">H4Q32_007796</name>
</gene>
<evidence type="ECO:0000256" key="5">
    <source>
        <dbReference type="ARBA" id="ARBA00023163"/>
    </source>
</evidence>
<dbReference type="SUPFAM" id="SSF57667">
    <property type="entry name" value="beta-beta-alpha zinc fingers"/>
    <property type="match status" value="1"/>
</dbReference>
<keyword evidence="9" id="KW-1185">Reference proteome</keyword>
<evidence type="ECO:0000256" key="1">
    <source>
        <dbReference type="ARBA" id="ARBA00022723"/>
    </source>
</evidence>
<keyword evidence="4" id="KW-0805">Transcription regulation</keyword>
<evidence type="ECO:0000256" key="3">
    <source>
        <dbReference type="ARBA" id="ARBA00022833"/>
    </source>
</evidence>
<dbReference type="InterPro" id="IPR036236">
    <property type="entry name" value="Znf_C2H2_sf"/>
</dbReference>
<evidence type="ECO:0000313" key="8">
    <source>
        <dbReference type="EMBL" id="KAI2662058.1"/>
    </source>
</evidence>
<proteinExistence type="predicted"/>
<protein>
    <submittedName>
        <fullName evidence="8">E3 SUMO-protein ligase ZBED1</fullName>
    </submittedName>
</protein>
<dbReference type="PANTHER" id="PTHR46481:SF9">
    <property type="entry name" value="ZINC FINGER BED DOMAIN-CONTAINING PROTEIN 1-LIKE"/>
    <property type="match status" value="1"/>
</dbReference>
<reference evidence="8 9" key="1">
    <citation type="submission" date="2022-01" db="EMBL/GenBank/DDBJ databases">
        <title>A high-quality chromosome-level genome assembly of rohu carp, Labeo rohita.</title>
        <authorList>
            <person name="Arick M.A. II"/>
            <person name="Hsu C.-Y."/>
            <person name="Magbanua Z."/>
            <person name="Pechanova O."/>
            <person name="Grover C."/>
            <person name="Miller E."/>
            <person name="Thrash A."/>
            <person name="Ezzel L."/>
            <person name="Alam S."/>
            <person name="Benzie J."/>
            <person name="Hamilton M."/>
            <person name="Karsi A."/>
            <person name="Lawrence M.L."/>
            <person name="Peterson D.G."/>
        </authorList>
    </citation>
    <scope>NUCLEOTIDE SEQUENCE [LARGE SCALE GENOMIC DNA]</scope>
    <source>
        <strain evidence="9">BAU-BD-2019</strain>
        <tissue evidence="8">Blood</tissue>
    </source>
</reference>
<dbReference type="SUPFAM" id="SSF140996">
    <property type="entry name" value="Hermes dimerisation domain"/>
    <property type="match status" value="1"/>
</dbReference>
<evidence type="ECO:0000313" key="9">
    <source>
        <dbReference type="Proteomes" id="UP000830375"/>
    </source>
</evidence>
<dbReference type="InterPro" id="IPR012337">
    <property type="entry name" value="RNaseH-like_sf"/>
</dbReference>
<dbReference type="InterPro" id="IPR003656">
    <property type="entry name" value="Znf_BED"/>
</dbReference>
<keyword evidence="2 6" id="KW-0863">Zinc-finger</keyword>
<dbReference type="Proteomes" id="UP000830375">
    <property type="component" value="Unassembled WGS sequence"/>
</dbReference>